<keyword evidence="3" id="KW-1185">Reference proteome</keyword>
<dbReference type="Proteomes" id="UP000249638">
    <property type="component" value="Unassembled WGS sequence"/>
</dbReference>
<evidence type="ECO:0000313" key="2">
    <source>
        <dbReference type="EMBL" id="PZX20525.1"/>
    </source>
</evidence>
<gene>
    <name evidence="2" type="ORF">C7416_1304</name>
</gene>
<organism evidence="2 3">
    <name type="scientific">Cupriavidus phytorum</name>
    <dbReference type="NCBI Taxonomy" id="3024399"/>
    <lineage>
        <taxon>Bacteria</taxon>
        <taxon>Pseudomonadati</taxon>
        <taxon>Pseudomonadota</taxon>
        <taxon>Betaproteobacteria</taxon>
        <taxon>Burkholderiales</taxon>
        <taxon>Burkholderiaceae</taxon>
        <taxon>Cupriavidus</taxon>
    </lineage>
</organism>
<evidence type="ECO:0008006" key="4">
    <source>
        <dbReference type="Google" id="ProtNLM"/>
    </source>
</evidence>
<protein>
    <recommendedName>
        <fullName evidence="4">DUF4175 domain-containing protein</fullName>
    </recommendedName>
</protein>
<sequence length="64" mass="7015">MKRIDATWPMPVLLGALSLGGLAAGIFGDGAWDALCWVGLGVPVAVTAGWLWRQWRAREQLPRR</sequence>
<keyword evidence="1" id="KW-0472">Membrane</keyword>
<keyword evidence="1" id="KW-0812">Transmembrane</keyword>
<feature type="transmembrane region" description="Helical" evidence="1">
    <location>
        <begin position="34"/>
        <end position="52"/>
    </location>
</feature>
<comment type="caution">
    <text evidence="2">The sequence shown here is derived from an EMBL/GenBank/DDBJ whole genome shotgun (WGS) entry which is preliminary data.</text>
</comment>
<proteinExistence type="predicted"/>
<dbReference type="EMBL" id="QKZN01000030">
    <property type="protein sequence ID" value="PZX20525.1"/>
    <property type="molecule type" value="Genomic_DNA"/>
</dbReference>
<reference evidence="2" key="1">
    <citation type="submission" date="2018-06" db="EMBL/GenBank/DDBJ databases">
        <title>Genomic Encyclopedia of Type Strains, Phase IV (KMG-V): Genome sequencing to study the core and pangenomes of soil and plant-associated prokaryotes.</title>
        <authorList>
            <person name="Whitman W."/>
        </authorList>
    </citation>
    <scope>NUCLEOTIDE SEQUENCE [LARGE SCALE GENOMIC DNA]</scope>
    <source>
        <strain evidence="2">MLR2-44</strain>
    </source>
</reference>
<dbReference type="AlphaFoldDB" id="A0A2W7NJB8"/>
<evidence type="ECO:0000256" key="1">
    <source>
        <dbReference type="SAM" id="Phobius"/>
    </source>
</evidence>
<keyword evidence="1" id="KW-1133">Transmembrane helix</keyword>
<accession>A0A2W7NJB8</accession>
<name>A0A2W7NJB8_9BURK</name>
<evidence type="ECO:0000313" key="3">
    <source>
        <dbReference type="Proteomes" id="UP000249638"/>
    </source>
</evidence>